<proteinExistence type="predicted"/>
<dbReference type="Pfam" id="PF00563">
    <property type="entry name" value="EAL"/>
    <property type="match status" value="1"/>
</dbReference>
<evidence type="ECO:0000259" key="1">
    <source>
        <dbReference type="Pfam" id="PF00563"/>
    </source>
</evidence>
<comment type="caution">
    <text evidence="2">The sequence shown here is derived from an EMBL/GenBank/DDBJ whole genome shotgun (WGS) entry which is preliminary data.</text>
</comment>
<dbReference type="InterPro" id="IPR035919">
    <property type="entry name" value="EAL_sf"/>
</dbReference>
<evidence type="ECO:0000313" key="2">
    <source>
        <dbReference type="EMBL" id="NIF20081.1"/>
    </source>
</evidence>
<name>A0ABX0R776_9GAMM</name>
<gene>
    <name evidence="2" type="ORF">F3J40_00410</name>
</gene>
<accession>A0ABX0R776</accession>
<dbReference type="InterPro" id="IPR001633">
    <property type="entry name" value="EAL_dom"/>
</dbReference>
<evidence type="ECO:0000313" key="3">
    <source>
        <dbReference type="Proteomes" id="UP001515683"/>
    </source>
</evidence>
<sequence>MKIESSADIQSEFWFYPVYNAAGGLAAFVLHSQLTRAGTEVLLSQLDEMHRMWLLQRQISLIESNAGCFTAHNINIILPLDYPMVQSMLISELLVRRIKQLSFLLLDIDESFPQLSLGKNDPLLASLAQQFRLSLSRFGAGQTTANAVYDNLFSCLRLDEKFIHALARRSSFQAFTQSIVDNFRSHSEGVIISGIDNEEMLANLSGISGSLIQGRVFPAIAAHEISTWCPVNPAPEITQPV</sequence>
<keyword evidence="3" id="KW-1185">Reference proteome</keyword>
<protein>
    <submittedName>
        <fullName evidence="2">EAL domain-containing protein</fullName>
    </submittedName>
</protein>
<dbReference type="EMBL" id="VWXF01000001">
    <property type="protein sequence ID" value="NIF20081.1"/>
    <property type="molecule type" value="Genomic_DNA"/>
</dbReference>
<dbReference type="RefSeq" id="WP_167011892.1">
    <property type="nucleotide sequence ID" value="NZ_VWXF01000001.1"/>
</dbReference>
<feature type="domain" description="EAL" evidence="1">
    <location>
        <begin position="48"/>
        <end position="217"/>
    </location>
</feature>
<reference evidence="2 3" key="1">
    <citation type="journal article" date="2019" name="bioRxiv">
        <title>Bacteria contribute to plant secondary compound degradation in a generalist herbivore system.</title>
        <authorList>
            <person name="Francoeur C.B."/>
            <person name="Khadempour L."/>
            <person name="Moreira-Soto R.D."/>
            <person name="Gotting K."/>
            <person name="Book A.J."/>
            <person name="Pinto-Tomas A.A."/>
            <person name="Keefover-Ring K."/>
            <person name="Currie C.R."/>
        </authorList>
    </citation>
    <scope>NUCLEOTIDE SEQUENCE [LARGE SCALE GENOMIC DNA]</scope>
    <source>
        <strain evidence="2">Acro-835</strain>
    </source>
</reference>
<dbReference type="Gene3D" id="3.20.20.450">
    <property type="entry name" value="EAL domain"/>
    <property type="match status" value="1"/>
</dbReference>
<dbReference type="SUPFAM" id="SSF141868">
    <property type="entry name" value="EAL domain-like"/>
    <property type="match status" value="1"/>
</dbReference>
<dbReference type="Proteomes" id="UP001515683">
    <property type="component" value="Unassembled WGS sequence"/>
</dbReference>
<organism evidence="2 3">
    <name type="scientific">Candidatus Pantoea multigeneris</name>
    <dbReference type="NCBI Taxonomy" id="2608357"/>
    <lineage>
        <taxon>Bacteria</taxon>
        <taxon>Pseudomonadati</taxon>
        <taxon>Pseudomonadota</taxon>
        <taxon>Gammaproteobacteria</taxon>
        <taxon>Enterobacterales</taxon>
        <taxon>Erwiniaceae</taxon>
        <taxon>Pantoea</taxon>
    </lineage>
</organism>